<dbReference type="InterPro" id="IPR027417">
    <property type="entry name" value="P-loop_NTPase"/>
</dbReference>
<reference evidence="1 2" key="1">
    <citation type="submission" date="2012-11" db="EMBL/GenBank/DDBJ databases">
        <title>The complete genome sequence of Corynebacterium maris Coryn-1 (=DSM 45190).</title>
        <authorList>
            <person name="Schaffert L."/>
            <person name="Albersmeier A."/>
            <person name="Kalinowski J."/>
            <person name="Ruckert C."/>
        </authorList>
    </citation>
    <scope>NUCLEOTIDE SEQUENCE [LARGE SCALE GENOMIC DNA]</scope>
    <source>
        <strain evidence="2">Coryn-1</strain>
    </source>
</reference>
<evidence type="ECO:0000313" key="1">
    <source>
        <dbReference type="EMBL" id="AGS34509.1"/>
    </source>
</evidence>
<accession>S5STP5</accession>
<gene>
    <name evidence="1" type="ORF">B841_05180</name>
</gene>
<dbReference type="AlphaFoldDB" id="S5STP5"/>
<sequence length="131" mass="14756">MTLVHLDDFYPGWGGLAEGSRMVAEDVLHPRRPGFWRWDWVHDRRAEWVPLDPADSLIVEGAGAVTEDSIAAASRSGRVRTVRITAPEQVRKERALRRDPGYAPWWEMWAAQEAVHFAGPGHVAVDECLSN</sequence>
<proteinExistence type="predicted"/>
<dbReference type="STRING" id="1224163.B841_05180"/>
<dbReference type="EMBL" id="CP003924">
    <property type="protein sequence ID" value="AGS34509.1"/>
    <property type="molecule type" value="Genomic_DNA"/>
</dbReference>
<dbReference type="HOGENOM" id="CLU_087906_2_0_11"/>
<keyword evidence="2" id="KW-1185">Reference proteome</keyword>
<dbReference type="eggNOG" id="COG3265">
    <property type="taxonomic scope" value="Bacteria"/>
</dbReference>
<dbReference type="PATRIC" id="fig|1224163.3.peg.1038"/>
<dbReference type="Proteomes" id="UP000015388">
    <property type="component" value="Chromosome"/>
</dbReference>
<dbReference type="Gene3D" id="3.40.50.300">
    <property type="entry name" value="P-loop containing nucleotide triphosphate hydrolases"/>
    <property type="match status" value="1"/>
</dbReference>
<protein>
    <submittedName>
        <fullName evidence="1">Uncharacterized protein</fullName>
    </submittedName>
</protein>
<organism evidence="1 2">
    <name type="scientific">Corynebacterium maris DSM 45190</name>
    <dbReference type="NCBI Taxonomy" id="1224163"/>
    <lineage>
        <taxon>Bacteria</taxon>
        <taxon>Bacillati</taxon>
        <taxon>Actinomycetota</taxon>
        <taxon>Actinomycetes</taxon>
        <taxon>Mycobacteriales</taxon>
        <taxon>Corynebacteriaceae</taxon>
        <taxon>Corynebacterium</taxon>
    </lineage>
</organism>
<dbReference type="KEGG" id="cmd:B841_05180"/>
<name>S5STP5_9CORY</name>
<evidence type="ECO:0000313" key="2">
    <source>
        <dbReference type="Proteomes" id="UP000015388"/>
    </source>
</evidence>